<sequence>MSESECSERNCDKAARTRGMCALHYGRWIRATPRRLRPPSIREERSRRPDITHALGVFDPTRPEMAYLLGFLQADGNHRRAGPGKGLVSVELTARDIDLLKAFQRLVPYRSSISTRSRETNFSNGVHTSAVWSFGAAEARHALEALGLPPGKKSAVIGPPKVPFSEPDYVRALVDADGSVGFTGRGYPFVSFTTASPVMSGYVCDKVFEVTGVRRTVRPNGRDGVYNLLVTSDPAAELARWLYYEGCLALERKYAKAVEVAGWVRPEGMRARSSPRRWTPQEDEVVLAMTTPEAAEVLGRTEKSVAIRRVRLRKGVTARVPYR</sequence>
<comment type="caution">
    <text evidence="1">The sequence shown here is derived from an EMBL/GenBank/DDBJ whole genome shotgun (WGS) entry which is preliminary data.</text>
</comment>
<dbReference type="InterPro" id="IPR027434">
    <property type="entry name" value="Homing_endonucl"/>
</dbReference>
<evidence type="ECO:0008006" key="3">
    <source>
        <dbReference type="Google" id="ProtNLM"/>
    </source>
</evidence>
<dbReference type="RefSeq" id="WP_378256848.1">
    <property type="nucleotide sequence ID" value="NZ_JBHSIT010000005.1"/>
</dbReference>
<name>A0ABV9U0L9_9ACTN</name>
<evidence type="ECO:0000313" key="1">
    <source>
        <dbReference type="EMBL" id="MFC4909379.1"/>
    </source>
</evidence>
<dbReference type="EMBL" id="JBHSIT010000005">
    <property type="protein sequence ID" value="MFC4909379.1"/>
    <property type="molecule type" value="Genomic_DNA"/>
</dbReference>
<evidence type="ECO:0000313" key="2">
    <source>
        <dbReference type="Proteomes" id="UP001595872"/>
    </source>
</evidence>
<dbReference type="Proteomes" id="UP001595872">
    <property type="component" value="Unassembled WGS sequence"/>
</dbReference>
<protein>
    <recommendedName>
        <fullName evidence="3">Homing endonuclease LAGLIDADG domain-containing protein</fullName>
    </recommendedName>
</protein>
<proteinExistence type="predicted"/>
<dbReference type="Gene3D" id="3.10.28.10">
    <property type="entry name" value="Homing endonucleases"/>
    <property type="match status" value="1"/>
</dbReference>
<keyword evidence="2" id="KW-1185">Reference proteome</keyword>
<reference evidence="2" key="1">
    <citation type="journal article" date="2019" name="Int. J. Syst. Evol. Microbiol.">
        <title>The Global Catalogue of Microorganisms (GCM) 10K type strain sequencing project: providing services to taxonomists for standard genome sequencing and annotation.</title>
        <authorList>
            <consortium name="The Broad Institute Genomics Platform"/>
            <consortium name="The Broad Institute Genome Sequencing Center for Infectious Disease"/>
            <person name="Wu L."/>
            <person name="Ma J."/>
        </authorList>
    </citation>
    <scope>NUCLEOTIDE SEQUENCE [LARGE SCALE GENOMIC DNA]</scope>
    <source>
        <strain evidence="2">KLKA75</strain>
    </source>
</reference>
<gene>
    <name evidence="1" type="ORF">ACFPCY_18810</name>
</gene>
<accession>A0ABV9U0L9</accession>
<organism evidence="1 2">
    <name type="scientific">Actinomadura gamaensis</name>
    <dbReference type="NCBI Taxonomy" id="1763541"/>
    <lineage>
        <taxon>Bacteria</taxon>
        <taxon>Bacillati</taxon>
        <taxon>Actinomycetota</taxon>
        <taxon>Actinomycetes</taxon>
        <taxon>Streptosporangiales</taxon>
        <taxon>Thermomonosporaceae</taxon>
        <taxon>Actinomadura</taxon>
    </lineage>
</organism>